<gene>
    <name evidence="2" type="ORF">Salat_1610500</name>
</gene>
<name>A0AAE1Y6M0_9LAMI</name>
<evidence type="ECO:0000313" key="3">
    <source>
        <dbReference type="Proteomes" id="UP001293254"/>
    </source>
</evidence>
<keyword evidence="3" id="KW-1185">Reference proteome</keyword>
<sequence length="158" mass="17888">MEQNSVMVPLGAWHGDTNSDGYYLVSSLLDRRSLNFEALKNTLISSFNTIKGLEIRLIENGWILFKFAHILDRKRIVDVGPWAFEKNLLVLKVLENDDDPISTHLDWANFSVHVHGLPIGRMSRNMANSLGTSSDDLEMLNRTWGSVMGFLASDRSRP</sequence>
<evidence type="ECO:0000313" key="2">
    <source>
        <dbReference type="EMBL" id="KAK4424171.1"/>
    </source>
</evidence>
<dbReference type="AlphaFoldDB" id="A0AAE1Y6M0"/>
<reference evidence="2" key="1">
    <citation type="submission" date="2020-06" db="EMBL/GenBank/DDBJ databases">
        <authorList>
            <person name="Li T."/>
            <person name="Hu X."/>
            <person name="Zhang T."/>
            <person name="Song X."/>
            <person name="Zhang H."/>
            <person name="Dai N."/>
            <person name="Sheng W."/>
            <person name="Hou X."/>
            <person name="Wei L."/>
        </authorList>
    </citation>
    <scope>NUCLEOTIDE SEQUENCE</scope>
    <source>
        <strain evidence="2">3651</strain>
        <tissue evidence="2">Leaf</tissue>
    </source>
</reference>
<proteinExistence type="predicted"/>
<accession>A0AAE1Y6M0</accession>
<comment type="caution">
    <text evidence="2">The sequence shown here is derived from an EMBL/GenBank/DDBJ whole genome shotgun (WGS) entry which is preliminary data.</text>
</comment>
<dbReference type="Pfam" id="PF14111">
    <property type="entry name" value="DUF4283"/>
    <property type="match status" value="1"/>
</dbReference>
<reference evidence="2" key="2">
    <citation type="journal article" date="2024" name="Plant">
        <title>Genomic evolution and insights into agronomic trait innovations of Sesamum species.</title>
        <authorList>
            <person name="Miao H."/>
            <person name="Wang L."/>
            <person name="Qu L."/>
            <person name="Liu H."/>
            <person name="Sun Y."/>
            <person name="Le M."/>
            <person name="Wang Q."/>
            <person name="Wei S."/>
            <person name="Zheng Y."/>
            <person name="Lin W."/>
            <person name="Duan Y."/>
            <person name="Cao H."/>
            <person name="Xiong S."/>
            <person name="Wang X."/>
            <person name="Wei L."/>
            <person name="Li C."/>
            <person name="Ma Q."/>
            <person name="Ju M."/>
            <person name="Zhao R."/>
            <person name="Li G."/>
            <person name="Mu C."/>
            <person name="Tian Q."/>
            <person name="Mei H."/>
            <person name="Zhang T."/>
            <person name="Gao T."/>
            <person name="Zhang H."/>
        </authorList>
    </citation>
    <scope>NUCLEOTIDE SEQUENCE</scope>
    <source>
        <strain evidence="2">3651</strain>
    </source>
</reference>
<evidence type="ECO:0000259" key="1">
    <source>
        <dbReference type="Pfam" id="PF14111"/>
    </source>
</evidence>
<organism evidence="2 3">
    <name type="scientific">Sesamum alatum</name>
    <dbReference type="NCBI Taxonomy" id="300844"/>
    <lineage>
        <taxon>Eukaryota</taxon>
        <taxon>Viridiplantae</taxon>
        <taxon>Streptophyta</taxon>
        <taxon>Embryophyta</taxon>
        <taxon>Tracheophyta</taxon>
        <taxon>Spermatophyta</taxon>
        <taxon>Magnoliopsida</taxon>
        <taxon>eudicotyledons</taxon>
        <taxon>Gunneridae</taxon>
        <taxon>Pentapetalae</taxon>
        <taxon>asterids</taxon>
        <taxon>lamiids</taxon>
        <taxon>Lamiales</taxon>
        <taxon>Pedaliaceae</taxon>
        <taxon>Sesamum</taxon>
    </lineage>
</organism>
<dbReference type="InterPro" id="IPR025558">
    <property type="entry name" value="DUF4283"/>
</dbReference>
<dbReference type="Proteomes" id="UP001293254">
    <property type="component" value="Unassembled WGS sequence"/>
</dbReference>
<protein>
    <recommendedName>
        <fullName evidence="1">DUF4283 domain-containing protein</fullName>
    </recommendedName>
</protein>
<feature type="domain" description="DUF4283" evidence="1">
    <location>
        <begin position="22"/>
        <end position="97"/>
    </location>
</feature>
<dbReference type="EMBL" id="JACGWO010000006">
    <property type="protein sequence ID" value="KAK4424171.1"/>
    <property type="molecule type" value="Genomic_DNA"/>
</dbReference>